<dbReference type="PRINTS" id="PR00598">
    <property type="entry name" value="HTHMARR"/>
</dbReference>
<dbReference type="PANTHER" id="PTHR42756">
    <property type="entry name" value="TRANSCRIPTIONAL REGULATOR, MARR"/>
    <property type="match status" value="1"/>
</dbReference>
<organism evidence="4 5">
    <name type="scientific">Legionella pneumophila</name>
    <dbReference type="NCBI Taxonomy" id="446"/>
    <lineage>
        <taxon>Bacteria</taxon>
        <taxon>Pseudomonadati</taxon>
        <taxon>Pseudomonadota</taxon>
        <taxon>Gammaproteobacteria</taxon>
        <taxon>Legionellales</taxon>
        <taxon>Legionellaceae</taxon>
        <taxon>Legionella</taxon>
    </lineage>
</organism>
<dbReference type="OrthoDB" id="32523at2"/>
<dbReference type="InterPro" id="IPR036390">
    <property type="entry name" value="WH_DNA-bd_sf"/>
</dbReference>
<evidence type="ECO:0000313" key="4">
    <source>
        <dbReference type="EMBL" id="PPK30361.1"/>
    </source>
</evidence>
<dbReference type="Pfam" id="PF01047">
    <property type="entry name" value="MarR"/>
    <property type="match status" value="1"/>
</dbReference>
<name>A0A2S6EYW5_LEGPN</name>
<dbReference type="SMART" id="SM00347">
    <property type="entry name" value="HTH_MARR"/>
    <property type="match status" value="1"/>
</dbReference>
<dbReference type="PANTHER" id="PTHR42756:SF1">
    <property type="entry name" value="TRANSCRIPTIONAL REPRESSOR OF EMRAB OPERON"/>
    <property type="match status" value="1"/>
</dbReference>
<dbReference type="Proteomes" id="UP000239239">
    <property type="component" value="Unassembled WGS sequence"/>
</dbReference>
<keyword evidence="2" id="KW-0238">DNA-binding</keyword>
<accession>A0A2S6EYW5</accession>
<keyword evidence="3" id="KW-0804">Transcription</keyword>
<evidence type="ECO:0000256" key="1">
    <source>
        <dbReference type="ARBA" id="ARBA00023015"/>
    </source>
</evidence>
<dbReference type="AlphaFoldDB" id="A0A2S6EYW5"/>
<dbReference type="EMBL" id="PQWY01000011">
    <property type="protein sequence ID" value="PPK30361.1"/>
    <property type="molecule type" value="Genomic_DNA"/>
</dbReference>
<dbReference type="Gene3D" id="1.10.10.10">
    <property type="entry name" value="Winged helix-like DNA-binding domain superfamily/Winged helix DNA-binding domain"/>
    <property type="match status" value="1"/>
</dbReference>
<dbReference type="GO" id="GO:0003700">
    <property type="term" value="F:DNA-binding transcription factor activity"/>
    <property type="evidence" value="ECO:0007669"/>
    <property type="project" value="InterPro"/>
</dbReference>
<comment type="caution">
    <text evidence="4">The sequence shown here is derived from an EMBL/GenBank/DDBJ whole genome shotgun (WGS) entry which is preliminary data.</text>
</comment>
<proteinExistence type="predicted"/>
<dbReference type="RefSeq" id="WP_027226766.1">
    <property type="nucleotide sequence ID" value="NZ_CP017601.1"/>
</dbReference>
<dbReference type="PROSITE" id="PS01117">
    <property type="entry name" value="HTH_MARR_1"/>
    <property type="match status" value="1"/>
</dbReference>
<dbReference type="InterPro" id="IPR023187">
    <property type="entry name" value="Tscrpt_reg_MarR-type_CS"/>
</dbReference>
<dbReference type="InterPro" id="IPR036388">
    <property type="entry name" value="WH-like_DNA-bd_sf"/>
</dbReference>
<sequence>MHLSSLLKKTHRLLIKRANELIKPYAINHAYTYILMELYNENGLTQSELVQLIEVEQPTLVRTLDRMERDGFITRKPSSIDRRVVHIFLTEKARLLQKKLDECSSILNHEILAGFSEDEKATLQELTHRVLDNLRNPTE</sequence>
<reference evidence="4 5" key="1">
    <citation type="submission" date="2018-02" db="EMBL/GenBank/DDBJ databases">
        <title>Draft genome sequences of four Legionella pneumophila clinical strains isolated in Ontario.</title>
        <authorList>
            <person name="Fortuna A."/>
            <person name="Ramnarine R."/>
            <person name="Li A."/>
            <person name="Frantz C."/>
            <person name="Mallo G."/>
        </authorList>
    </citation>
    <scope>NUCLEOTIDE SEQUENCE [LARGE SCALE GENOMIC DNA]</scope>
    <source>
        <strain evidence="4 5">LG61</strain>
    </source>
</reference>
<dbReference type="SUPFAM" id="SSF46785">
    <property type="entry name" value="Winged helix' DNA-binding domain"/>
    <property type="match status" value="1"/>
</dbReference>
<gene>
    <name evidence="4" type="ORF">C3928_06215</name>
</gene>
<evidence type="ECO:0000313" key="5">
    <source>
        <dbReference type="Proteomes" id="UP000239239"/>
    </source>
</evidence>
<evidence type="ECO:0000256" key="3">
    <source>
        <dbReference type="ARBA" id="ARBA00023163"/>
    </source>
</evidence>
<dbReference type="InterPro" id="IPR000835">
    <property type="entry name" value="HTH_MarR-typ"/>
</dbReference>
<evidence type="ECO:0000256" key="2">
    <source>
        <dbReference type="ARBA" id="ARBA00023125"/>
    </source>
</evidence>
<keyword evidence="1" id="KW-0805">Transcription regulation</keyword>
<protein>
    <submittedName>
        <fullName evidence="4">MarR family transcriptional regulator</fullName>
    </submittedName>
</protein>
<dbReference type="PROSITE" id="PS50995">
    <property type="entry name" value="HTH_MARR_2"/>
    <property type="match status" value="1"/>
</dbReference>
<dbReference type="GO" id="GO:0003677">
    <property type="term" value="F:DNA binding"/>
    <property type="evidence" value="ECO:0007669"/>
    <property type="project" value="UniProtKB-KW"/>
</dbReference>